<dbReference type="PANTHER" id="PTHR42844">
    <property type="entry name" value="DIHYDRONEOPTERIN ALDOLASE 1-RELATED"/>
    <property type="match status" value="1"/>
</dbReference>
<dbReference type="AlphaFoldDB" id="A0AAE2SA04"/>
<dbReference type="InterPro" id="IPR006156">
    <property type="entry name" value="Dihydroneopterin_aldolase"/>
</dbReference>
<dbReference type="NCBIfam" id="TIGR00526">
    <property type="entry name" value="folB_dom"/>
    <property type="match status" value="1"/>
</dbReference>
<evidence type="ECO:0000259" key="8">
    <source>
        <dbReference type="SMART" id="SM00905"/>
    </source>
</evidence>
<evidence type="ECO:0000256" key="7">
    <source>
        <dbReference type="ARBA" id="ARBA00032903"/>
    </source>
</evidence>
<dbReference type="SUPFAM" id="SSF55620">
    <property type="entry name" value="Tetrahydrobiopterin biosynthesis enzymes-like"/>
    <property type="match status" value="1"/>
</dbReference>
<protein>
    <recommendedName>
        <fullName evidence="4">dihydroneopterin aldolase</fullName>
        <ecNumber evidence="4">4.1.2.25</ecNumber>
    </recommendedName>
    <alternativeName>
        <fullName evidence="7">7,8-dihydroneopterin aldolase</fullName>
    </alternativeName>
</protein>
<dbReference type="InterPro" id="IPR043133">
    <property type="entry name" value="GTP-CH-I_C/QueF"/>
</dbReference>
<accession>A0AAE2SA04</accession>
<dbReference type="GO" id="GO:0005737">
    <property type="term" value="C:cytoplasm"/>
    <property type="evidence" value="ECO:0007669"/>
    <property type="project" value="TreeGrafter"/>
</dbReference>
<dbReference type="GO" id="GO:0046656">
    <property type="term" value="P:folic acid biosynthetic process"/>
    <property type="evidence" value="ECO:0007669"/>
    <property type="project" value="UniProtKB-KW"/>
</dbReference>
<dbReference type="EMBL" id="JAENIG010000002">
    <property type="protein sequence ID" value="MBK1854180.1"/>
    <property type="molecule type" value="Genomic_DNA"/>
</dbReference>
<dbReference type="InterPro" id="IPR006157">
    <property type="entry name" value="FolB_dom"/>
</dbReference>
<evidence type="ECO:0000313" key="9">
    <source>
        <dbReference type="EMBL" id="MBK1854180.1"/>
    </source>
</evidence>
<reference evidence="9" key="1">
    <citation type="submission" date="2021-01" db="EMBL/GenBank/DDBJ databases">
        <title>Modified the classification status of verrucomicrobia.</title>
        <authorList>
            <person name="Feng X."/>
        </authorList>
    </citation>
    <scope>NUCLEOTIDE SEQUENCE</scope>
    <source>
        <strain evidence="9">5K15</strain>
    </source>
</reference>
<evidence type="ECO:0000256" key="1">
    <source>
        <dbReference type="ARBA" id="ARBA00001353"/>
    </source>
</evidence>
<dbReference type="Proteomes" id="UP000634206">
    <property type="component" value="Unassembled WGS sequence"/>
</dbReference>
<evidence type="ECO:0000256" key="6">
    <source>
        <dbReference type="ARBA" id="ARBA00023239"/>
    </source>
</evidence>
<comment type="similarity">
    <text evidence="3">Belongs to the DHNA family.</text>
</comment>
<evidence type="ECO:0000256" key="2">
    <source>
        <dbReference type="ARBA" id="ARBA00005013"/>
    </source>
</evidence>
<feature type="domain" description="Dihydroneopterin aldolase/epimerase" evidence="8">
    <location>
        <begin position="10"/>
        <end position="121"/>
    </location>
</feature>
<keyword evidence="5" id="KW-0289">Folate biosynthesis</keyword>
<proteinExistence type="inferred from homology"/>
<keyword evidence="10" id="KW-1185">Reference proteome</keyword>
<sequence length="129" mass="14299">MLPQHSPDQVFIRGLVVSSYIGVPDAERANSQDLLVTLVMTPQPELLTPPLEDEITRTIDYHAVSIRVEEISMERPRKLIETLSEDIAAAVLAEFPVAAVTVEIEKFILPNTRCVGVVTTRYADAERGN</sequence>
<dbReference type="GO" id="GO:0004150">
    <property type="term" value="F:dihydroneopterin aldolase activity"/>
    <property type="evidence" value="ECO:0007669"/>
    <property type="project" value="UniProtKB-EC"/>
</dbReference>
<comment type="catalytic activity">
    <reaction evidence="1">
        <text>7,8-dihydroneopterin = 6-hydroxymethyl-7,8-dihydropterin + glycolaldehyde</text>
        <dbReference type="Rhea" id="RHEA:10540"/>
        <dbReference type="ChEBI" id="CHEBI:17001"/>
        <dbReference type="ChEBI" id="CHEBI:17071"/>
        <dbReference type="ChEBI" id="CHEBI:44841"/>
        <dbReference type="EC" id="4.1.2.25"/>
    </reaction>
</comment>
<evidence type="ECO:0000313" key="10">
    <source>
        <dbReference type="Proteomes" id="UP000634206"/>
    </source>
</evidence>
<organism evidence="9 10">
    <name type="scientific">Oceaniferula flava</name>
    <dbReference type="NCBI Taxonomy" id="2800421"/>
    <lineage>
        <taxon>Bacteria</taxon>
        <taxon>Pseudomonadati</taxon>
        <taxon>Verrucomicrobiota</taxon>
        <taxon>Verrucomicrobiia</taxon>
        <taxon>Verrucomicrobiales</taxon>
        <taxon>Verrucomicrobiaceae</taxon>
        <taxon>Oceaniferula</taxon>
    </lineage>
</organism>
<dbReference type="SMART" id="SM00905">
    <property type="entry name" value="FolB"/>
    <property type="match status" value="1"/>
</dbReference>
<dbReference type="EC" id="4.1.2.25" evidence="4"/>
<comment type="caution">
    <text evidence="9">The sequence shown here is derived from an EMBL/GenBank/DDBJ whole genome shotgun (WGS) entry which is preliminary data.</text>
</comment>
<dbReference type="Pfam" id="PF02152">
    <property type="entry name" value="FolB"/>
    <property type="match status" value="1"/>
</dbReference>
<dbReference type="PANTHER" id="PTHR42844:SF1">
    <property type="entry name" value="DIHYDRONEOPTERIN ALDOLASE 1-RELATED"/>
    <property type="match status" value="1"/>
</dbReference>
<evidence type="ECO:0000256" key="4">
    <source>
        <dbReference type="ARBA" id="ARBA00013043"/>
    </source>
</evidence>
<dbReference type="RefSeq" id="WP_309488785.1">
    <property type="nucleotide sequence ID" value="NZ_JAENIG010000002.1"/>
</dbReference>
<name>A0AAE2SA04_9BACT</name>
<comment type="pathway">
    <text evidence="2">Cofactor biosynthesis; tetrahydrofolate biosynthesis; 2-amino-4-hydroxy-6-hydroxymethyl-7,8-dihydropteridine diphosphate from 7,8-dihydroneopterin triphosphate: step 3/4.</text>
</comment>
<gene>
    <name evidence="9" type="ORF">JIN83_04380</name>
</gene>
<keyword evidence="6" id="KW-0456">Lyase</keyword>
<evidence type="ECO:0000256" key="5">
    <source>
        <dbReference type="ARBA" id="ARBA00022909"/>
    </source>
</evidence>
<evidence type="ECO:0000256" key="3">
    <source>
        <dbReference type="ARBA" id="ARBA00005708"/>
    </source>
</evidence>
<dbReference type="Gene3D" id="3.30.1130.10">
    <property type="match status" value="1"/>
</dbReference>